<name>U7QRA6_9CYAN</name>
<dbReference type="EMBL" id="AUZM01000001">
    <property type="protein sequence ID" value="ERT09832.1"/>
    <property type="molecule type" value="Genomic_DNA"/>
</dbReference>
<evidence type="ECO:0000313" key="2">
    <source>
        <dbReference type="Proteomes" id="UP000017127"/>
    </source>
</evidence>
<accession>U7QRA6</accession>
<proteinExistence type="predicted"/>
<protein>
    <submittedName>
        <fullName evidence="1">Uncharacterized protein</fullName>
    </submittedName>
</protein>
<organism evidence="1 2">
    <name type="scientific">Lyngbya aestuarii BL J</name>
    <dbReference type="NCBI Taxonomy" id="1348334"/>
    <lineage>
        <taxon>Bacteria</taxon>
        <taxon>Bacillati</taxon>
        <taxon>Cyanobacteriota</taxon>
        <taxon>Cyanophyceae</taxon>
        <taxon>Oscillatoriophycideae</taxon>
        <taxon>Oscillatoriales</taxon>
        <taxon>Microcoleaceae</taxon>
        <taxon>Lyngbya</taxon>
    </lineage>
</organism>
<sequence length="69" mass="7962">MIYQFQIQFSLFAINSRPQTVTILSKNYLSPEKLKSSLACDYEILPHEVEIHSVLQTASPRKQQSYSSQ</sequence>
<dbReference type="AlphaFoldDB" id="U7QRA6"/>
<dbReference type="RefSeq" id="WP_023063894.1">
    <property type="nucleotide sequence ID" value="NZ_AUZM01000001.1"/>
</dbReference>
<keyword evidence="2" id="KW-1185">Reference proteome</keyword>
<reference evidence="1 2" key="1">
    <citation type="journal article" date="2013" name="Front. Microbiol.">
        <title>Comparative genomic analyses of the cyanobacterium, Lyngbya aestuarii BL J, a powerful hydrogen producer.</title>
        <authorList>
            <person name="Kothari A."/>
            <person name="Vaughn M."/>
            <person name="Garcia-Pichel F."/>
        </authorList>
    </citation>
    <scope>NUCLEOTIDE SEQUENCE [LARGE SCALE GENOMIC DNA]</scope>
    <source>
        <strain evidence="1 2">BL J</strain>
    </source>
</reference>
<evidence type="ECO:0000313" key="1">
    <source>
        <dbReference type="EMBL" id="ERT09832.1"/>
    </source>
</evidence>
<comment type="caution">
    <text evidence="1">The sequence shown here is derived from an EMBL/GenBank/DDBJ whole genome shotgun (WGS) entry which is preliminary data.</text>
</comment>
<gene>
    <name evidence="1" type="ORF">M595_0101</name>
</gene>
<dbReference type="Proteomes" id="UP000017127">
    <property type="component" value="Unassembled WGS sequence"/>
</dbReference>